<dbReference type="Proteomes" id="UP001244341">
    <property type="component" value="Chromosome 7b"/>
</dbReference>
<evidence type="ECO:0000313" key="1">
    <source>
        <dbReference type="EMBL" id="WIA16139.1"/>
    </source>
</evidence>
<gene>
    <name evidence="1" type="ORF">OEZ85_012856</name>
</gene>
<dbReference type="PANTHER" id="PTHR38663">
    <property type="match status" value="1"/>
</dbReference>
<accession>A0ABY8U439</accession>
<organism evidence="1 2">
    <name type="scientific">Tetradesmus obliquus</name>
    <name type="common">Green alga</name>
    <name type="synonym">Acutodesmus obliquus</name>
    <dbReference type="NCBI Taxonomy" id="3088"/>
    <lineage>
        <taxon>Eukaryota</taxon>
        <taxon>Viridiplantae</taxon>
        <taxon>Chlorophyta</taxon>
        <taxon>core chlorophytes</taxon>
        <taxon>Chlorophyceae</taxon>
        <taxon>CS clade</taxon>
        <taxon>Sphaeropleales</taxon>
        <taxon>Scenedesmaceae</taxon>
        <taxon>Tetradesmus</taxon>
    </lineage>
</organism>
<sequence>MGRWQQQFDALQIRHLRSSSAVHPDPLDTYALATYASSQGRLNETQALNHIHKNQDFHGPFHTPGSALFEDFCKDAIHRYCLDDIITQDKVVTLTPAFAGSSSSSSSSSVPGKLLTAVDHWLVGLASGQQLQAKKVIVGIGSTNKMRIPPPLAHLQPTAVHSSSSSSSDEAAKEPQVSLLMRGPWRVKQFDVDVPFMGRLRGKRLAEFGRMHSFSQRLALIKSVLQVSLMVGWKGMRVCIAIA</sequence>
<proteinExistence type="predicted"/>
<dbReference type="EMBL" id="CP126214">
    <property type="protein sequence ID" value="WIA16139.1"/>
    <property type="molecule type" value="Genomic_DNA"/>
</dbReference>
<dbReference type="InterPro" id="IPR036188">
    <property type="entry name" value="FAD/NAD-bd_sf"/>
</dbReference>
<protein>
    <submittedName>
        <fullName evidence="1">Uncharacterized protein</fullName>
    </submittedName>
</protein>
<evidence type="ECO:0000313" key="2">
    <source>
        <dbReference type="Proteomes" id="UP001244341"/>
    </source>
</evidence>
<dbReference type="Gene3D" id="3.50.50.60">
    <property type="entry name" value="FAD/NAD(P)-binding domain"/>
    <property type="match status" value="1"/>
</dbReference>
<dbReference type="PANTHER" id="PTHR38663:SF1">
    <property type="entry name" value="L-ORNITHINE N(5)-MONOOXYGENASE"/>
    <property type="match status" value="1"/>
</dbReference>
<keyword evidence="2" id="KW-1185">Reference proteome</keyword>
<reference evidence="1 2" key="1">
    <citation type="submission" date="2023-05" db="EMBL/GenBank/DDBJ databases">
        <title>A 100% complete, gapless, phased diploid assembly of the Scenedesmus obliquus UTEX 3031 genome.</title>
        <authorList>
            <person name="Biondi T.C."/>
            <person name="Hanschen E.R."/>
            <person name="Kwon T."/>
            <person name="Eng W."/>
            <person name="Kruse C.P.S."/>
            <person name="Koehler S.I."/>
            <person name="Kunde Y."/>
            <person name="Gleasner C.D."/>
            <person name="You Mak K.T."/>
            <person name="Polle J."/>
            <person name="Hovde B.T."/>
            <person name="Starkenburg S.R."/>
        </authorList>
    </citation>
    <scope>NUCLEOTIDE SEQUENCE [LARGE SCALE GENOMIC DNA]</scope>
    <source>
        <strain evidence="1 2">DOE0152z</strain>
    </source>
</reference>
<name>A0ABY8U439_TETOB</name>